<evidence type="ECO:0000256" key="1">
    <source>
        <dbReference type="ARBA" id="ARBA00004370"/>
    </source>
</evidence>
<reference evidence="4 5" key="1">
    <citation type="submission" date="2023-09" db="EMBL/GenBank/DDBJ databases">
        <authorList>
            <person name="Rey-Velasco X."/>
        </authorList>
    </citation>
    <scope>NUCLEOTIDE SEQUENCE [LARGE SCALE GENOMIC DNA]</scope>
    <source>
        <strain evidence="4 5">W409</strain>
    </source>
</reference>
<dbReference type="EMBL" id="JAVRIE010000004">
    <property type="protein sequence ID" value="MDT0583072.1"/>
    <property type="molecule type" value="Genomic_DNA"/>
</dbReference>
<comment type="subcellular location">
    <subcellularLocation>
        <location evidence="1">Membrane</location>
    </subcellularLocation>
</comment>
<dbReference type="Gene3D" id="3.10.20.310">
    <property type="entry name" value="membrane protein fhac"/>
    <property type="match status" value="3"/>
</dbReference>
<organism evidence="4 5">
    <name type="scientific">Brumicola blandensis</name>
    <dbReference type="NCBI Taxonomy" id="3075611"/>
    <lineage>
        <taxon>Bacteria</taxon>
        <taxon>Pseudomonadati</taxon>
        <taxon>Pseudomonadota</taxon>
        <taxon>Gammaproteobacteria</taxon>
        <taxon>Alteromonadales</taxon>
        <taxon>Alteromonadaceae</taxon>
        <taxon>Brumicola</taxon>
    </lineage>
</organism>
<dbReference type="AlphaFoldDB" id="A0AAW8R404"/>
<protein>
    <submittedName>
        <fullName evidence="4">Autotransporter assembly complex family protein</fullName>
    </submittedName>
</protein>
<dbReference type="InterPro" id="IPR000184">
    <property type="entry name" value="Bac_surfAg_D15"/>
</dbReference>
<proteinExistence type="predicted"/>
<accession>A0AAW8R404</accession>
<dbReference type="Gene3D" id="2.40.160.50">
    <property type="entry name" value="membrane protein fhac: a member of the omp85/tpsb transporter family"/>
    <property type="match status" value="1"/>
</dbReference>
<dbReference type="GO" id="GO:0019867">
    <property type="term" value="C:outer membrane"/>
    <property type="evidence" value="ECO:0007669"/>
    <property type="project" value="InterPro"/>
</dbReference>
<gene>
    <name evidence="4" type="ORF">RM544_11030</name>
</gene>
<sequence length="561" mass="63880">MDSGIAENVKLHLNSVTFPDNEYELAQFEERVRELTTTALRAYSYYKADVQIENLNKAAFEDEGVLIKVTLGEKVKVSSVQLDVDQASTQTAHFPEELKQVLQNFQAMQGLPLDQSKYDGLKSRLQSFALIFGYFDFKLNQHQIKINLAKNQAEVRWDLRFGERHKFGKLDYLTEDKGSSLVEAVMPYKKGDYFNQQLLGEFTQSVRQTGYYESVVIRANLDAMTPQQKAEKVVPIEALLRTKPRDTYQFGIGASTDSGPRITMNWKRPWVNLRGHSLSSELYFSAPKKTIALGYTIPMANPLNDFFKVQVGVQQLNEEQRDSENYTLAAQRQFGAKQENDWDKIVFLRYEYERFVQGIDEEQSTQLLLPGITLNRVRKRGELFIDWGDRQQFTVESASDRVISDINVLRLTARTKWIRTYGKHRFILRGDVGAIVTNDFERVPSSMRFFAGGDQSIRGFSLNSLSEKRIDEATGLPELVGARFLSVASTEYAYQLYDDWRAAVFVDAGSADDDFGKSPAYGVGAGAHWLSPIGTVRLYVARGFTDEENTWRLHLIIGPGI</sequence>
<feature type="domain" description="Bacterial surface antigen (D15)" evidence="3">
    <location>
        <begin position="310"/>
        <end position="553"/>
    </location>
</feature>
<dbReference type="RefSeq" id="WP_311361848.1">
    <property type="nucleotide sequence ID" value="NZ_JAVRIE010000004.1"/>
</dbReference>
<keyword evidence="2" id="KW-0472">Membrane</keyword>
<evidence type="ECO:0000259" key="3">
    <source>
        <dbReference type="Pfam" id="PF01103"/>
    </source>
</evidence>
<evidence type="ECO:0000313" key="5">
    <source>
        <dbReference type="Proteomes" id="UP001249020"/>
    </source>
</evidence>
<evidence type="ECO:0000313" key="4">
    <source>
        <dbReference type="EMBL" id="MDT0583072.1"/>
    </source>
</evidence>
<name>A0AAW8R404_9ALTE</name>
<dbReference type="Pfam" id="PF01103">
    <property type="entry name" value="Omp85"/>
    <property type="match status" value="1"/>
</dbReference>
<keyword evidence="5" id="KW-1185">Reference proteome</keyword>
<dbReference type="Proteomes" id="UP001249020">
    <property type="component" value="Unassembled WGS sequence"/>
</dbReference>
<comment type="caution">
    <text evidence="4">The sequence shown here is derived from an EMBL/GenBank/DDBJ whole genome shotgun (WGS) entry which is preliminary data.</text>
</comment>
<evidence type="ECO:0000256" key="2">
    <source>
        <dbReference type="ARBA" id="ARBA00023136"/>
    </source>
</evidence>